<dbReference type="GO" id="GO:0016788">
    <property type="term" value="F:hydrolase activity, acting on ester bonds"/>
    <property type="evidence" value="ECO:0007669"/>
    <property type="project" value="InterPro"/>
</dbReference>
<dbReference type="eggNOG" id="ENOG502QSMM">
    <property type="taxonomic scope" value="Eukaryota"/>
</dbReference>
<dbReference type="SUPFAM" id="SSF52266">
    <property type="entry name" value="SGNH hydrolase"/>
    <property type="match status" value="1"/>
</dbReference>
<evidence type="ECO:0000313" key="7">
    <source>
        <dbReference type="Proteomes" id="UP000059680"/>
    </source>
</evidence>
<evidence type="ECO:0000256" key="2">
    <source>
        <dbReference type="ARBA" id="ARBA00022729"/>
    </source>
</evidence>
<evidence type="ECO:0000256" key="3">
    <source>
        <dbReference type="ARBA" id="ARBA00022801"/>
    </source>
</evidence>
<dbReference type="AlphaFoldDB" id="A0A0P0WJ82"/>
<reference evidence="6 7" key="3">
    <citation type="journal article" date="2013" name="Rice">
        <title>Improvement of the Oryza sativa Nipponbare reference genome using next generation sequence and optical map data.</title>
        <authorList>
            <person name="Kawahara Y."/>
            <person name="de la Bastide M."/>
            <person name="Hamilton J.P."/>
            <person name="Kanamori H."/>
            <person name="McCombie W.R."/>
            <person name="Ouyang S."/>
            <person name="Schwartz D.C."/>
            <person name="Tanaka T."/>
            <person name="Wu J."/>
            <person name="Zhou S."/>
            <person name="Childs K.L."/>
            <person name="Davidson R.M."/>
            <person name="Lin H."/>
            <person name="Quesada-Ocampo L."/>
            <person name="Vaillancourt B."/>
            <person name="Sakai H."/>
            <person name="Lee S.S."/>
            <person name="Kim J."/>
            <person name="Numa H."/>
            <person name="Itoh T."/>
            <person name="Buell C.R."/>
            <person name="Matsumoto T."/>
        </authorList>
    </citation>
    <scope>NUCLEOTIDE SEQUENCE [LARGE SCALE GENOMIC DNA]</scope>
    <source>
        <strain evidence="7">cv. Nipponbare</strain>
    </source>
</reference>
<keyword evidence="3" id="KW-0378">Hydrolase</keyword>
<dbReference type="EMBL" id="AP014961">
    <property type="protein sequence ID" value="BAS92790.1"/>
    <property type="molecule type" value="Genomic_DNA"/>
</dbReference>
<accession>A0A0P0WJ82</accession>
<dbReference type="InterPro" id="IPR001087">
    <property type="entry name" value="GDSL"/>
</dbReference>
<keyword evidence="4" id="KW-0325">Glycoprotein</keyword>
<feature type="chain" id="PRO_5006056745" evidence="5">
    <location>
        <begin position="40"/>
        <end position="434"/>
    </location>
</feature>
<evidence type="ECO:0000313" key="6">
    <source>
        <dbReference type="EMBL" id="BAS92790.1"/>
    </source>
</evidence>
<comment type="similarity">
    <text evidence="1">Belongs to the 'GDSL' lipolytic enzyme family.</text>
</comment>
<dbReference type="Pfam" id="PF00657">
    <property type="entry name" value="Lipase_GDSL"/>
    <property type="match status" value="1"/>
</dbReference>
<evidence type="ECO:0000256" key="1">
    <source>
        <dbReference type="ARBA" id="ARBA00008668"/>
    </source>
</evidence>
<dbReference type="PANTHER" id="PTHR22835:SF569">
    <property type="entry name" value="OS05G0210400 PROTEIN"/>
    <property type="match status" value="1"/>
</dbReference>
<dbReference type="PANTHER" id="PTHR22835">
    <property type="entry name" value="ZINC FINGER FYVE DOMAIN CONTAINING PROTEIN"/>
    <property type="match status" value="1"/>
</dbReference>
<dbReference type="Gramene" id="Os05t0210400-00">
    <property type="protein sequence ID" value="Os05t0210400-00"/>
    <property type="gene ID" value="Os05g0210400"/>
</dbReference>
<dbReference type="InParanoid" id="A0A0P0WJ82"/>
<dbReference type="Gene3D" id="3.40.50.1110">
    <property type="entry name" value="SGNH hydrolase"/>
    <property type="match status" value="1"/>
</dbReference>
<dbReference type="CDD" id="cd01837">
    <property type="entry name" value="SGNH_plant_lipase_like"/>
    <property type="match status" value="1"/>
</dbReference>
<gene>
    <name evidence="6" type="ordered locus">Os05g0210400</name>
    <name evidence="6" type="ORF">OSNPB_050210400</name>
</gene>
<proteinExistence type="inferred from homology"/>
<sequence>MFRPQANYPLPFCFSYLMNPLLTAAAAVVLCFLLHGAAASGDPFPPRFNSIFSFGSSYSDTGNFVLQSAGLPSIPFNHSPYGDTFFRRPTGRPSDGRLPIDFIAEALGLPLVPPFLAKEANDFGGGGGANFAIVGGTALDVGFFIRRNNASVPPFQSSLRVQIGWLRSLLRRAGNATAAERLATALFVVGEFGGSDYRYLLSGGKSLEQAKSFVPEVVRAICRGVEVTKTVKTQTPLPNVHCICSHLSPPAPTKTTSVSVCVQRLVEEGARYVVVTGTPPAGCMPMELTKYAAANASSAAAAYDRRTGCLRRLNGLAQYHNWLLREAVERMRGKYPTTKLVYADFYKPVASLVRRPAKFGFTQQPLKACCGGGGPYNYNPGAACGSPGASTCGDPSAYVNWDGIHLTEAAYKYVAGGWLNGVYAYPSILSLLAQ</sequence>
<feature type="signal peptide" evidence="5">
    <location>
        <begin position="1"/>
        <end position="39"/>
    </location>
</feature>
<reference evidence="6 7" key="2">
    <citation type="journal article" date="2013" name="Plant Cell Physiol.">
        <title>Rice Annotation Project Database (RAP-DB): an integrative and interactive database for rice genomics.</title>
        <authorList>
            <person name="Sakai H."/>
            <person name="Lee S.S."/>
            <person name="Tanaka T."/>
            <person name="Numa H."/>
            <person name="Kim J."/>
            <person name="Kawahara Y."/>
            <person name="Wakimoto H."/>
            <person name="Yang C.C."/>
            <person name="Iwamoto M."/>
            <person name="Abe T."/>
            <person name="Yamada Y."/>
            <person name="Muto A."/>
            <person name="Inokuchi H."/>
            <person name="Ikemura T."/>
            <person name="Matsumoto T."/>
            <person name="Sasaki T."/>
            <person name="Itoh T."/>
        </authorList>
    </citation>
    <scope>NUCLEOTIDE SEQUENCE [LARGE SCALE GENOMIC DNA]</scope>
    <source>
        <strain evidence="7">cv. Nipponbare</strain>
    </source>
</reference>
<name>A0A0P0WJ82_ORYSJ</name>
<protein>
    <submittedName>
        <fullName evidence="6">Os05g0210400 protein</fullName>
    </submittedName>
</protein>
<dbReference type="Proteomes" id="UP000059680">
    <property type="component" value="Chromosome 5"/>
</dbReference>
<dbReference type="InterPro" id="IPR036514">
    <property type="entry name" value="SGNH_hydro_sf"/>
</dbReference>
<dbReference type="InterPro" id="IPR035669">
    <property type="entry name" value="SGNH_plant_lipase-like"/>
</dbReference>
<organism evidence="6 7">
    <name type="scientific">Oryza sativa subsp. japonica</name>
    <name type="common">Rice</name>
    <dbReference type="NCBI Taxonomy" id="39947"/>
    <lineage>
        <taxon>Eukaryota</taxon>
        <taxon>Viridiplantae</taxon>
        <taxon>Streptophyta</taxon>
        <taxon>Embryophyta</taxon>
        <taxon>Tracheophyta</taxon>
        <taxon>Spermatophyta</taxon>
        <taxon>Magnoliopsida</taxon>
        <taxon>Liliopsida</taxon>
        <taxon>Poales</taxon>
        <taxon>Poaceae</taxon>
        <taxon>BOP clade</taxon>
        <taxon>Oryzoideae</taxon>
        <taxon>Oryzeae</taxon>
        <taxon>Oryzinae</taxon>
        <taxon>Oryza</taxon>
        <taxon>Oryza sativa</taxon>
    </lineage>
</organism>
<evidence type="ECO:0000256" key="4">
    <source>
        <dbReference type="ARBA" id="ARBA00023180"/>
    </source>
</evidence>
<keyword evidence="2 5" id="KW-0732">Signal</keyword>
<dbReference type="STRING" id="39947.A0A0P0WJ82"/>
<dbReference type="PaxDb" id="39947-A0A0P0WJ82"/>
<dbReference type="OMA" id="MELTKYA"/>
<keyword evidence="7" id="KW-1185">Reference proteome</keyword>
<reference evidence="7" key="1">
    <citation type="journal article" date="2005" name="Nature">
        <title>The map-based sequence of the rice genome.</title>
        <authorList>
            <consortium name="International rice genome sequencing project (IRGSP)"/>
            <person name="Matsumoto T."/>
            <person name="Wu J."/>
            <person name="Kanamori H."/>
            <person name="Katayose Y."/>
            <person name="Fujisawa M."/>
            <person name="Namiki N."/>
            <person name="Mizuno H."/>
            <person name="Yamamoto K."/>
            <person name="Antonio B.A."/>
            <person name="Baba T."/>
            <person name="Sakata K."/>
            <person name="Nagamura Y."/>
            <person name="Aoki H."/>
            <person name="Arikawa K."/>
            <person name="Arita K."/>
            <person name="Bito T."/>
            <person name="Chiden Y."/>
            <person name="Fujitsuka N."/>
            <person name="Fukunaka R."/>
            <person name="Hamada M."/>
            <person name="Harada C."/>
            <person name="Hayashi A."/>
            <person name="Hijishita S."/>
            <person name="Honda M."/>
            <person name="Hosokawa S."/>
            <person name="Ichikawa Y."/>
            <person name="Idonuma A."/>
            <person name="Iijima M."/>
            <person name="Ikeda M."/>
            <person name="Ikeno M."/>
            <person name="Ito K."/>
            <person name="Ito S."/>
            <person name="Ito T."/>
            <person name="Ito Y."/>
            <person name="Ito Y."/>
            <person name="Iwabuchi A."/>
            <person name="Kamiya K."/>
            <person name="Karasawa W."/>
            <person name="Kurita K."/>
            <person name="Katagiri S."/>
            <person name="Kikuta A."/>
            <person name="Kobayashi H."/>
            <person name="Kobayashi N."/>
            <person name="Machita K."/>
            <person name="Maehara T."/>
            <person name="Masukawa M."/>
            <person name="Mizubayashi T."/>
            <person name="Mukai Y."/>
            <person name="Nagasaki H."/>
            <person name="Nagata Y."/>
            <person name="Naito S."/>
            <person name="Nakashima M."/>
            <person name="Nakama Y."/>
            <person name="Nakamichi Y."/>
            <person name="Nakamura M."/>
            <person name="Meguro A."/>
            <person name="Negishi M."/>
            <person name="Ohta I."/>
            <person name="Ohta T."/>
            <person name="Okamoto M."/>
            <person name="Ono N."/>
            <person name="Saji S."/>
            <person name="Sakaguchi M."/>
            <person name="Sakai K."/>
            <person name="Shibata M."/>
            <person name="Shimokawa T."/>
            <person name="Song J."/>
            <person name="Takazaki Y."/>
            <person name="Terasawa K."/>
            <person name="Tsugane M."/>
            <person name="Tsuji K."/>
            <person name="Ueda S."/>
            <person name="Waki K."/>
            <person name="Yamagata H."/>
            <person name="Yamamoto M."/>
            <person name="Yamamoto S."/>
            <person name="Yamane H."/>
            <person name="Yoshiki S."/>
            <person name="Yoshihara R."/>
            <person name="Yukawa K."/>
            <person name="Zhong H."/>
            <person name="Yano M."/>
            <person name="Yuan Q."/>
            <person name="Ouyang S."/>
            <person name="Liu J."/>
            <person name="Jones K.M."/>
            <person name="Gansberger K."/>
            <person name="Moffat K."/>
            <person name="Hill J."/>
            <person name="Bera J."/>
            <person name="Fadrosh D."/>
            <person name="Jin S."/>
            <person name="Johri S."/>
            <person name="Kim M."/>
            <person name="Overton L."/>
            <person name="Reardon M."/>
            <person name="Tsitrin T."/>
            <person name="Vuong H."/>
            <person name="Weaver B."/>
            <person name="Ciecko A."/>
            <person name="Tallon L."/>
            <person name="Jackson J."/>
            <person name="Pai G."/>
            <person name="Aken S.V."/>
            <person name="Utterback T."/>
            <person name="Reidmuller S."/>
            <person name="Feldblyum T."/>
            <person name="Hsiao J."/>
            <person name="Zismann V."/>
            <person name="Iobst S."/>
            <person name="de Vazeille A.R."/>
            <person name="Buell C.R."/>
            <person name="Ying K."/>
            <person name="Li Y."/>
            <person name="Lu T."/>
            <person name="Huang Y."/>
            <person name="Zhao Q."/>
            <person name="Feng Q."/>
            <person name="Zhang L."/>
            <person name="Zhu J."/>
            <person name="Weng Q."/>
            <person name="Mu J."/>
            <person name="Lu Y."/>
            <person name="Fan D."/>
            <person name="Liu Y."/>
            <person name="Guan J."/>
            <person name="Zhang Y."/>
            <person name="Yu S."/>
            <person name="Liu X."/>
            <person name="Zhang Y."/>
            <person name="Hong G."/>
            <person name="Han B."/>
            <person name="Choisne N."/>
            <person name="Demange N."/>
            <person name="Orjeda G."/>
            <person name="Samain S."/>
            <person name="Cattolico L."/>
            <person name="Pelletier E."/>
            <person name="Couloux A."/>
            <person name="Segurens B."/>
            <person name="Wincker P."/>
            <person name="D'Hont A."/>
            <person name="Scarpelli C."/>
            <person name="Weissenbach J."/>
            <person name="Salanoubat M."/>
            <person name="Quetier F."/>
            <person name="Yu Y."/>
            <person name="Kim H.R."/>
            <person name="Rambo T."/>
            <person name="Currie J."/>
            <person name="Collura K."/>
            <person name="Luo M."/>
            <person name="Yang T."/>
            <person name="Ammiraju J.S.S."/>
            <person name="Engler F."/>
            <person name="Soderlund C."/>
            <person name="Wing R.A."/>
            <person name="Palmer L.E."/>
            <person name="de la Bastide M."/>
            <person name="Spiegel L."/>
            <person name="Nascimento L."/>
            <person name="Zutavern T."/>
            <person name="O'Shaughnessy A."/>
            <person name="Dike S."/>
            <person name="Dedhia N."/>
            <person name="Preston R."/>
            <person name="Balija V."/>
            <person name="McCombie W.R."/>
            <person name="Chow T."/>
            <person name="Chen H."/>
            <person name="Chung M."/>
            <person name="Chen C."/>
            <person name="Shaw J."/>
            <person name="Wu H."/>
            <person name="Hsiao K."/>
            <person name="Chao Y."/>
            <person name="Chu M."/>
            <person name="Cheng C."/>
            <person name="Hour A."/>
            <person name="Lee P."/>
            <person name="Lin S."/>
            <person name="Lin Y."/>
            <person name="Liou J."/>
            <person name="Liu S."/>
            <person name="Hsing Y."/>
            <person name="Raghuvanshi S."/>
            <person name="Mohanty A."/>
            <person name="Bharti A.K."/>
            <person name="Gaur A."/>
            <person name="Gupta V."/>
            <person name="Kumar D."/>
            <person name="Ravi V."/>
            <person name="Vij S."/>
            <person name="Kapur A."/>
            <person name="Khurana P."/>
            <person name="Khurana P."/>
            <person name="Khurana J.P."/>
            <person name="Tyagi A.K."/>
            <person name="Gaikwad K."/>
            <person name="Singh A."/>
            <person name="Dalal V."/>
            <person name="Srivastava S."/>
            <person name="Dixit A."/>
            <person name="Pal A.K."/>
            <person name="Ghazi I.A."/>
            <person name="Yadav M."/>
            <person name="Pandit A."/>
            <person name="Bhargava A."/>
            <person name="Sureshbabu K."/>
            <person name="Batra K."/>
            <person name="Sharma T.R."/>
            <person name="Mohapatra T."/>
            <person name="Singh N.K."/>
            <person name="Messing J."/>
            <person name="Nelson A.B."/>
            <person name="Fuks G."/>
            <person name="Kavchok S."/>
            <person name="Keizer G."/>
            <person name="Linton E."/>
            <person name="Llaca V."/>
            <person name="Song R."/>
            <person name="Tanyolac B."/>
            <person name="Young S."/>
            <person name="Ho-Il K."/>
            <person name="Hahn J.H."/>
            <person name="Sangsakoo G."/>
            <person name="Vanavichit A."/>
            <person name="de Mattos Luiz.A.T."/>
            <person name="Zimmer P.D."/>
            <person name="Malone G."/>
            <person name="Dellagostin O."/>
            <person name="de Oliveira A.C."/>
            <person name="Bevan M."/>
            <person name="Bancroft I."/>
            <person name="Minx P."/>
            <person name="Cordum H."/>
            <person name="Wilson R."/>
            <person name="Cheng Z."/>
            <person name="Jin W."/>
            <person name="Jiang J."/>
            <person name="Leong S.A."/>
            <person name="Iwama H."/>
            <person name="Gojobori T."/>
            <person name="Itoh T."/>
            <person name="Niimura Y."/>
            <person name="Fujii Y."/>
            <person name="Habara T."/>
            <person name="Sakai H."/>
            <person name="Sato Y."/>
            <person name="Wilson G."/>
            <person name="Kumar K."/>
            <person name="McCouch S."/>
            <person name="Juretic N."/>
            <person name="Hoen D."/>
            <person name="Wright S."/>
            <person name="Bruskiewich R."/>
            <person name="Bureau T."/>
            <person name="Miyao A."/>
            <person name="Hirochika H."/>
            <person name="Nishikawa T."/>
            <person name="Kadowaki K."/>
            <person name="Sugiura M."/>
            <person name="Burr B."/>
            <person name="Sasaki T."/>
        </authorList>
    </citation>
    <scope>NUCLEOTIDE SEQUENCE [LARGE SCALE GENOMIC DNA]</scope>
    <source>
        <strain evidence="7">cv. Nipponbare</strain>
    </source>
</reference>
<dbReference type="FunCoup" id="A0A0P0WJ82">
    <property type="interactions" value="93"/>
</dbReference>
<evidence type="ECO:0000256" key="5">
    <source>
        <dbReference type="SAM" id="SignalP"/>
    </source>
</evidence>